<feature type="domain" description="Saccharopine dehydrogenase-like C-terminal" evidence="12">
    <location>
        <begin position="122"/>
        <end position="437"/>
    </location>
</feature>
<comment type="pathway">
    <text evidence="7">Amino-acid biosynthesis; L-lysine biosynthesis via AAA pathway; L-lysine from L-alpha-aminoadipate (fungal route): step 2/3.</text>
</comment>
<dbReference type="GO" id="GO:0019878">
    <property type="term" value="P:lysine biosynthetic process via aminoadipic acid"/>
    <property type="evidence" value="ECO:0007669"/>
    <property type="project" value="TreeGrafter"/>
</dbReference>
<dbReference type="EC" id="1.5.1.10" evidence="8"/>
<comment type="caution">
    <text evidence="13">The sequence shown here is derived from an EMBL/GenBank/DDBJ whole genome shotgun (WGS) entry which is preliminary data.</text>
</comment>
<organism evidence="13 14">
    <name type="scientific">[Candida] railenensis</name>
    <dbReference type="NCBI Taxonomy" id="45579"/>
    <lineage>
        <taxon>Eukaryota</taxon>
        <taxon>Fungi</taxon>
        <taxon>Dikarya</taxon>
        <taxon>Ascomycota</taxon>
        <taxon>Saccharomycotina</taxon>
        <taxon>Pichiomycetes</taxon>
        <taxon>Debaryomycetaceae</taxon>
        <taxon>Kurtzmaniella</taxon>
    </lineage>
</organism>
<dbReference type="PANTHER" id="PTHR11133">
    <property type="entry name" value="SACCHAROPINE DEHYDROGENASE"/>
    <property type="match status" value="1"/>
</dbReference>
<proteinExistence type="inferred from homology"/>
<dbReference type="FunFam" id="3.40.50.720:FF:000072">
    <property type="entry name" value="Saccharopine dehydrogenase [NADP(+), L-glutamate-forming]"/>
    <property type="match status" value="1"/>
</dbReference>
<dbReference type="Pfam" id="PF03435">
    <property type="entry name" value="Sacchrp_dh_NADP"/>
    <property type="match status" value="1"/>
</dbReference>
<comment type="catalytic activity">
    <reaction evidence="6">
        <text>L-saccharopine + NADP(+) + H2O = (S)-2-amino-6-oxohexanoate + L-glutamate + NADPH + H(+)</text>
        <dbReference type="Rhea" id="RHEA:10020"/>
        <dbReference type="ChEBI" id="CHEBI:15377"/>
        <dbReference type="ChEBI" id="CHEBI:15378"/>
        <dbReference type="ChEBI" id="CHEBI:29985"/>
        <dbReference type="ChEBI" id="CHEBI:57783"/>
        <dbReference type="ChEBI" id="CHEBI:57951"/>
        <dbReference type="ChEBI" id="CHEBI:58321"/>
        <dbReference type="ChEBI" id="CHEBI:58349"/>
        <dbReference type="EC" id="1.5.1.10"/>
    </reaction>
</comment>
<dbReference type="GO" id="GO:0005737">
    <property type="term" value="C:cytoplasm"/>
    <property type="evidence" value="ECO:0007669"/>
    <property type="project" value="TreeGrafter"/>
</dbReference>
<evidence type="ECO:0000256" key="1">
    <source>
        <dbReference type="ARBA" id="ARBA00022605"/>
    </source>
</evidence>
<comment type="similarity">
    <text evidence="5">Belongs to the saccharopine dehydrogenase family.</text>
</comment>
<dbReference type="AlphaFoldDB" id="A0A9P0QP48"/>
<dbReference type="SUPFAM" id="SSF55347">
    <property type="entry name" value="Glyceraldehyde-3-phosphate dehydrogenase-like, C-terminal domain"/>
    <property type="match status" value="1"/>
</dbReference>
<keyword evidence="4" id="KW-0457">Lysine biosynthesis</keyword>
<name>A0A9P0QP48_9ASCO</name>
<dbReference type="InterPro" id="IPR051168">
    <property type="entry name" value="AASS"/>
</dbReference>
<dbReference type="GO" id="GO:0004755">
    <property type="term" value="F:saccharopine dehydrogenase (NADP+, L-glutamate-forming) activity"/>
    <property type="evidence" value="ECO:0007669"/>
    <property type="project" value="UniProtKB-EC"/>
</dbReference>
<dbReference type="Gene3D" id="3.30.360.10">
    <property type="entry name" value="Dihydrodipicolinate Reductase, domain 2"/>
    <property type="match status" value="1"/>
</dbReference>
<dbReference type="Pfam" id="PF16653">
    <property type="entry name" value="Sacchrp_dh_C"/>
    <property type="match status" value="1"/>
</dbReference>
<keyword evidence="2" id="KW-0521">NADP</keyword>
<dbReference type="Gene3D" id="1.10.1870.10">
    <property type="entry name" value="Domain 3, Saccharopine reductase"/>
    <property type="match status" value="1"/>
</dbReference>
<evidence type="ECO:0000313" key="14">
    <source>
        <dbReference type="Proteomes" id="UP000837801"/>
    </source>
</evidence>
<feature type="domain" description="Saccharopine dehydrogenase NADP binding" evidence="11">
    <location>
        <begin position="5"/>
        <end position="118"/>
    </location>
</feature>
<sequence length="444" mass="48347">MVKNVLLLGSGFVAKPTVDILAKTPDVKVTVACRTLEKAKALAGNVADAISLDVSDEAALDAAVAKVDVVISLIPYTYHATVVKSAIKNKVNVVTTSYINPQLRELEQQIIDAGITVMNEIGLDPGIDHLYAVKTFEEVHAKGGKIKSFLSYCGGLPAPEASNNPLGYKFSWSSRGVLLALRNPAQYWKDGEIASVKSEDLMATAKPYFIYPGFAFVAYPNRDSTAYKEIYNIPEAETVIRGTLRFQGFPEFVKVLVDIGFLKDEESPIFKESIPWKEATASLVGAASTSEEDISKAIVEKATFTSEDDKARILAGLKWFGLFSDKKTTARGNALDTLCATLEELCQYEEGERDLVCLQHKFGIEWANGEKEVRTSTLVDYGDPKGYSSMAKLVGVPCAIATQQVLDGTLSGPGLLAPMTSKINDPIMKTLKEDYGIFLEEKTL</sequence>
<evidence type="ECO:0000256" key="4">
    <source>
        <dbReference type="ARBA" id="ARBA00023154"/>
    </source>
</evidence>
<dbReference type="InterPro" id="IPR005097">
    <property type="entry name" value="Sacchrp_dh_NADP-bd"/>
</dbReference>
<dbReference type="Proteomes" id="UP000837801">
    <property type="component" value="Unassembled WGS sequence"/>
</dbReference>
<reference evidence="13" key="1">
    <citation type="submission" date="2022-03" db="EMBL/GenBank/DDBJ databases">
        <authorList>
            <person name="Legras J.-L."/>
            <person name="Devillers H."/>
            <person name="Grondin C."/>
        </authorList>
    </citation>
    <scope>NUCLEOTIDE SEQUENCE</scope>
    <source>
        <strain evidence="13">CLIB 1423</strain>
    </source>
</reference>
<dbReference type="Gene3D" id="3.40.50.720">
    <property type="entry name" value="NAD(P)-binding Rossmann-like Domain"/>
    <property type="match status" value="1"/>
</dbReference>
<dbReference type="InterPro" id="IPR032095">
    <property type="entry name" value="Sacchrp_dh-like_C"/>
</dbReference>
<evidence type="ECO:0000256" key="9">
    <source>
        <dbReference type="ARBA" id="ARBA00067598"/>
    </source>
</evidence>
<evidence type="ECO:0000256" key="10">
    <source>
        <dbReference type="ARBA" id="ARBA00083134"/>
    </source>
</evidence>
<dbReference type="EMBL" id="CAKXYY010000006">
    <property type="protein sequence ID" value="CAH2352334.1"/>
    <property type="molecule type" value="Genomic_DNA"/>
</dbReference>
<evidence type="ECO:0000256" key="2">
    <source>
        <dbReference type="ARBA" id="ARBA00022857"/>
    </source>
</evidence>
<evidence type="ECO:0000259" key="11">
    <source>
        <dbReference type="Pfam" id="PF03435"/>
    </source>
</evidence>
<dbReference type="PANTHER" id="PTHR11133:SF22">
    <property type="entry name" value="ALPHA-AMINOADIPIC SEMIALDEHYDE SYNTHASE, MITOCHONDRIAL"/>
    <property type="match status" value="1"/>
</dbReference>
<evidence type="ECO:0000256" key="3">
    <source>
        <dbReference type="ARBA" id="ARBA00023002"/>
    </source>
</evidence>
<dbReference type="FunFam" id="3.30.360.10:FF:000008">
    <property type="entry name" value="Alpha-aminoadipic semialdehyde synthase, mitochondrial"/>
    <property type="match status" value="1"/>
</dbReference>
<evidence type="ECO:0000259" key="12">
    <source>
        <dbReference type="Pfam" id="PF16653"/>
    </source>
</evidence>
<evidence type="ECO:0000313" key="13">
    <source>
        <dbReference type="EMBL" id="CAH2352334.1"/>
    </source>
</evidence>
<evidence type="ECO:0000256" key="7">
    <source>
        <dbReference type="ARBA" id="ARBA00060549"/>
    </source>
</evidence>
<keyword evidence="1" id="KW-0028">Amino-acid biosynthesis</keyword>
<accession>A0A9P0QP48</accession>
<dbReference type="InterPro" id="IPR036291">
    <property type="entry name" value="NAD(P)-bd_dom_sf"/>
</dbReference>
<evidence type="ECO:0000256" key="6">
    <source>
        <dbReference type="ARBA" id="ARBA00051869"/>
    </source>
</evidence>
<keyword evidence="14" id="KW-1185">Reference proteome</keyword>
<dbReference type="SUPFAM" id="SSF51735">
    <property type="entry name" value="NAD(P)-binding Rossmann-fold domains"/>
    <property type="match status" value="1"/>
</dbReference>
<keyword evidence="3" id="KW-0560">Oxidoreductase</keyword>
<gene>
    <name evidence="13" type="primary">LYS9</name>
    <name evidence="13" type="ORF">CLIB1423_06S04038</name>
</gene>
<evidence type="ECO:0000256" key="5">
    <source>
        <dbReference type="ARBA" id="ARBA00038048"/>
    </source>
</evidence>
<dbReference type="FunFam" id="1.10.1870.10:FF:000002">
    <property type="entry name" value="Saccharopine dehydrogenase Lys9"/>
    <property type="match status" value="1"/>
</dbReference>
<protein>
    <recommendedName>
        <fullName evidence="9">Saccharopine dehydrogenase [NADP(+), L-glutamate-forming]</fullName>
        <ecNumber evidence="8">1.5.1.10</ecNumber>
    </recommendedName>
    <alternativeName>
        <fullName evidence="10">Saccharopine reductase</fullName>
    </alternativeName>
</protein>
<dbReference type="OrthoDB" id="10059875at2759"/>
<evidence type="ECO:0000256" key="8">
    <source>
        <dbReference type="ARBA" id="ARBA00066976"/>
    </source>
</evidence>